<dbReference type="EMBL" id="SGBD01000004">
    <property type="protein sequence ID" value="RZD14161.1"/>
    <property type="molecule type" value="Genomic_DNA"/>
</dbReference>
<dbReference type="Proteomes" id="UP000320813">
    <property type="component" value="Unassembled WGS sequence"/>
</dbReference>
<sequence>MRIVIDTNILISGIFFRGKERDLLELWFSGKFDVICTEEIFEEYSEVLTRFTEKSGENKHQEIAGIIVKNCLFIKNVYNEKYSRDPGDDKFINCAKSGGASYIVSGDKDLLVLKKIGDLEIITASNFLKSL</sequence>
<dbReference type="Gene3D" id="3.40.50.1010">
    <property type="entry name" value="5'-nuclease"/>
    <property type="match status" value="1"/>
</dbReference>
<dbReference type="InterPro" id="IPR029060">
    <property type="entry name" value="PIN-like_dom_sf"/>
</dbReference>
<dbReference type="Pfam" id="PF13470">
    <property type="entry name" value="PIN_3"/>
    <property type="match status" value="1"/>
</dbReference>
<accession>A0A519BA44</accession>
<dbReference type="SUPFAM" id="SSF88723">
    <property type="entry name" value="PIN domain-like"/>
    <property type="match status" value="1"/>
</dbReference>
<dbReference type="PANTHER" id="PTHR34610">
    <property type="entry name" value="SSL7007 PROTEIN"/>
    <property type="match status" value="1"/>
</dbReference>
<dbReference type="InterPro" id="IPR002850">
    <property type="entry name" value="PIN_toxin-like"/>
</dbReference>
<dbReference type="SMART" id="SM00670">
    <property type="entry name" value="PINc"/>
    <property type="match status" value="1"/>
</dbReference>
<feature type="domain" description="PIN" evidence="1">
    <location>
        <begin position="1"/>
        <end position="112"/>
    </location>
</feature>
<evidence type="ECO:0000313" key="3">
    <source>
        <dbReference type="Proteomes" id="UP000320813"/>
    </source>
</evidence>
<name>A0A519BA44_9DELT</name>
<organism evidence="2 3">
    <name type="scientific">Candidatus Acidulodesulfobacterium ferriphilum</name>
    <dbReference type="NCBI Taxonomy" id="2597223"/>
    <lineage>
        <taxon>Bacteria</taxon>
        <taxon>Deltaproteobacteria</taxon>
        <taxon>Candidatus Acidulodesulfobacterales</taxon>
        <taxon>Candidatus Acidulodesulfobacterium</taxon>
    </lineage>
</organism>
<evidence type="ECO:0000313" key="2">
    <source>
        <dbReference type="EMBL" id="RZD14161.1"/>
    </source>
</evidence>
<dbReference type="PANTHER" id="PTHR34610:SF3">
    <property type="entry name" value="SSL7007 PROTEIN"/>
    <property type="match status" value="1"/>
</dbReference>
<dbReference type="AlphaFoldDB" id="A0A519BA44"/>
<gene>
    <name evidence="2" type="ORF">EVJ47_07985</name>
</gene>
<dbReference type="InterPro" id="IPR002716">
    <property type="entry name" value="PIN_dom"/>
</dbReference>
<protein>
    <submittedName>
        <fullName evidence="2">Putative toxin-antitoxin system toxin component, PIN family</fullName>
    </submittedName>
</protein>
<reference evidence="2 3" key="1">
    <citation type="submission" date="2019-01" db="EMBL/GenBank/DDBJ databases">
        <title>Insights into ecological role of a new deltaproteobacterial order Candidatus Sinidesulfobacterales (Sva0485) by metagenomics and metatranscriptomics.</title>
        <authorList>
            <person name="Tan S."/>
            <person name="Liu J."/>
            <person name="Fang Y."/>
            <person name="Hedlund B.P."/>
            <person name="Lian Z.H."/>
            <person name="Huang L.Y."/>
            <person name="Li J.T."/>
            <person name="Huang L.N."/>
            <person name="Li W.J."/>
            <person name="Jiang H.C."/>
            <person name="Dong H.L."/>
            <person name="Shu W.S."/>
        </authorList>
    </citation>
    <scope>NUCLEOTIDE SEQUENCE [LARGE SCALE GENOMIC DNA]</scope>
    <source>
        <strain evidence="2">AP3</strain>
    </source>
</reference>
<evidence type="ECO:0000259" key="1">
    <source>
        <dbReference type="SMART" id="SM00670"/>
    </source>
</evidence>
<proteinExistence type="predicted"/>
<comment type="caution">
    <text evidence="2">The sequence shown here is derived from an EMBL/GenBank/DDBJ whole genome shotgun (WGS) entry which is preliminary data.</text>
</comment>
<dbReference type="NCBIfam" id="TIGR00305">
    <property type="entry name" value="putative toxin-antitoxin system toxin component, PIN family"/>
    <property type="match status" value="1"/>
</dbReference>